<gene>
    <name evidence="1" type="ORF">CLA01_05830</name>
</gene>
<protein>
    <submittedName>
        <fullName evidence="1">Uncharacterized protein</fullName>
    </submittedName>
</protein>
<proteinExistence type="predicted"/>
<reference evidence="1 2" key="1">
    <citation type="submission" date="2019-07" db="EMBL/GenBank/DDBJ databases">
        <title>Whole genome shotgun sequence of Chryseobacterium lathyri NBRC 105250.</title>
        <authorList>
            <person name="Hosoyama A."/>
            <person name="Uohara A."/>
            <person name="Ohji S."/>
            <person name="Ichikawa N."/>
        </authorList>
    </citation>
    <scope>NUCLEOTIDE SEQUENCE [LARGE SCALE GENOMIC DNA]</scope>
    <source>
        <strain evidence="1 2">NBRC 105250</strain>
    </source>
</reference>
<comment type="caution">
    <text evidence="1">The sequence shown here is derived from an EMBL/GenBank/DDBJ whole genome shotgun (WGS) entry which is preliminary data.</text>
</comment>
<name>A0A511Y5N0_9FLAO</name>
<sequence length="143" mass="15724">MTNNTQRQSKGIIFFIIMGLFSVLSSCHQDDDPELKEFNFKWYYKVKASPGSVITNIIYQNPNPNGVEPISVTGINSTSWTSSEFEYKTIAPAPGNVSLPTKIKAKAIGLNDTSTLNVEIYVNGVLVKKSIDIGQILTASAEY</sequence>
<dbReference type="AlphaFoldDB" id="A0A511Y5N0"/>
<evidence type="ECO:0000313" key="1">
    <source>
        <dbReference type="EMBL" id="GEN70511.1"/>
    </source>
</evidence>
<dbReference type="PROSITE" id="PS51257">
    <property type="entry name" value="PROKAR_LIPOPROTEIN"/>
    <property type="match status" value="1"/>
</dbReference>
<accession>A0A511Y5N0</accession>
<dbReference type="EMBL" id="BJYI01000002">
    <property type="protein sequence ID" value="GEN70511.1"/>
    <property type="molecule type" value="Genomic_DNA"/>
</dbReference>
<organism evidence="1 2">
    <name type="scientific">Chryseobacterium lathyri</name>
    <dbReference type="NCBI Taxonomy" id="395933"/>
    <lineage>
        <taxon>Bacteria</taxon>
        <taxon>Pseudomonadati</taxon>
        <taxon>Bacteroidota</taxon>
        <taxon>Flavobacteriia</taxon>
        <taxon>Flavobacteriales</taxon>
        <taxon>Weeksellaceae</taxon>
        <taxon>Chryseobacterium group</taxon>
        <taxon>Chryseobacterium</taxon>
    </lineage>
</organism>
<dbReference type="Proteomes" id="UP000321150">
    <property type="component" value="Unassembled WGS sequence"/>
</dbReference>
<evidence type="ECO:0000313" key="2">
    <source>
        <dbReference type="Proteomes" id="UP000321150"/>
    </source>
</evidence>